<dbReference type="AlphaFoldDB" id="A0A4Z2FX62"/>
<feature type="compositionally biased region" description="Polar residues" evidence="1">
    <location>
        <begin position="39"/>
        <end position="49"/>
    </location>
</feature>
<organism evidence="2 3">
    <name type="scientific">Liparis tanakae</name>
    <name type="common">Tanaka's snailfish</name>
    <dbReference type="NCBI Taxonomy" id="230148"/>
    <lineage>
        <taxon>Eukaryota</taxon>
        <taxon>Metazoa</taxon>
        <taxon>Chordata</taxon>
        <taxon>Craniata</taxon>
        <taxon>Vertebrata</taxon>
        <taxon>Euteleostomi</taxon>
        <taxon>Actinopterygii</taxon>
        <taxon>Neopterygii</taxon>
        <taxon>Teleostei</taxon>
        <taxon>Neoteleostei</taxon>
        <taxon>Acanthomorphata</taxon>
        <taxon>Eupercaria</taxon>
        <taxon>Perciformes</taxon>
        <taxon>Cottioidei</taxon>
        <taxon>Cottales</taxon>
        <taxon>Liparidae</taxon>
        <taxon>Liparis</taxon>
    </lineage>
</organism>
<feature type="region of interest" description="Disordered" evidence="1">
    <location>
        <begin position="39"/>
        <end position="63"/>
    </location>
</feature>
<sequence>MRYCAVFTAVSVPLNFQVKVAGGTEAAAQTIVTLSCTSTASSPETTAGSGPSGAARKPLRNRRQHSQFTTILKEASTVLTGLASRHTYVPRLPFCTGAMATPVMLAKNATPPPATRGAPSFSHETVFTLPLAAAQLRLAALTPAMRTVDGPVTFGPTRGWRSLTHHGEGDGHGGDLAAGLGVLGLAHERSHFTPKFVTLDDLQGQGRARGLHGLLAAVPAVGGGRAGGGRTRQAEVGGGVDEHGRLGGGDGLTSAPRRLHESLSQSAGCGRSYSQCTVTFKPALFSFSSLLAAWQLMGAARSARSTPVKVRTLASPS</sequence>
<keyword evidence="3" id="KW-1185">Reference proteome</keyword>
<protein>
    <submittedName>
        <fullName evidence="2">Uncharacterized protein</fullName>
    </submittedName>
</protein>
<reference evidence="2 3" key="1">
    <citation type="submission" date="2019-03" db="EMBL/GenBank/DDBJ databases">
        <title>First draft genome of Liparis tanakae, snailfish: a comprehensive survey of snailfish specific genes.</title>
        <authorList>
            <person name="Kim W."/>
            <person name="Song I."/>
            <person name="Jeong J.-H."/>
            <person name="Kim D."/>
            <person name="Kim S."/>
            <person name="Ryu S."/>
            <person name="Song J.Y."/>
            <person name="Lee S.K."/>
        </authorList>
    </citation>
    <scope>NUCLEOTIDE SEQUENCE [LARGE SCALE GENOMIC DNA]</scope>
    <source>
        <tissue evidence="2">Muscle</tissue>
    </source>
</reference>
<evidence type="ECO:0000313" key="3">
    <source>
        <dbReference type="Proteomes" id="UP000314294"/>
    </source>
</evidence>
<comment type="caution">
    <text evidence="2">The sequence shown here is derived from an EMBL/GenBank/DDBJ whole genome shotgun (WGS) entry which is preliminary data.</text>
</comment>
<dbReference type="Proteomes" id="UP000314294">
    <property type="component" value="Unassembled WGS sequence"/>
</dbReference>
<accession>A0A4Z2FX62</accession>
<name>A0A4Z2FX62_9TELE</name>
<gene>
    <name evidence="2" type="ORF">EYF80_043920</name>
</gene>
<evidence type="ECO:0000313" key="2">
    <source>
        <dbReference type="EMBL" id="TNN45888.1"/>
    </source>
</evidence>
<proteinExistence type="predicted"/>
<feature type="region of interest" description="Disordered" evidence="1">
    <location>
        <begin position="224"/>
        <end position="252"/>
    </location>
</feature>
<evidence type="ECO:0000256" key="1">
    <source>
        <dbReference type="SAM" id="MobiDB-lite"/>
    </source>
</evidence>
<dbReference type="EMBL" id="SRLO01000818">
    <property type="protein sequence ID" value="TNN45888.1"/>
    <property type="molecule type" value="Genomic_DNA"/>
</dbReference>